<protein>
    <recommendedName>
        <fullName evidence="6">SUN domain-containing protein</fullName>
    </recommendedName>
</protein>
<dbReference type="AlphaFoldDB" id="A0A8K0GGV7"/>
<keyword evidence="3 5" id="KW-1133">Transmembrane helix</keyword>
<feature type="domain" description="SUN" evidence="6">
    <location>
        <begin position="227"/>
        <end position="391"/>
    </location>
</feature>
<dbReference type="InterPro" id="IPR045119">
    <property type="entry name" value="SUN1-5"/>
</dbReference>
<dbReference type="GO" id="GO:0034993">
    <property type="term" value="C:meiotic nuclear membrane microtubule tethering complex"/>
    <property type="evidence" value="ECO:0007669"/>
    <property type="project" value="TreeGrafter"/>
</dbReference>
<accession>A0A8K0GGV7</accession>
<evidence type="ECO:0000256" key="2">
    <source>
        <dbReference type="ARBA" id="ARBA00022692"/>
    </source>
</evidence>
<evidence type="ECO:0000259" key="6">
    <source>
        <dbReference type="PROSITE" id="PS51469"/>
    </source>
</evidence>
<evidence type="ECO:0000313" key="7">
    <source>
        <dbReference type="EMBL" id="KAF2898741.1"/>
    </source>
</evidence>
<keyword evidence="2 5" id="KW-0812">Transmembrane</keyword>
<keyword evidence="8" id="KW-1185">Reference proteome</keyword>
<evidence type="ECO:0000256" key="5">
    <source>
        <dbReference type="SAM" id="Phobius"/>
    </source>
</evidence>
<sequence>MQAIRRSDRIRNRNRNNSRRFLENERVFEAAASLPNLHMGGDGNILLDEPGTFEAEINPNIGDFIPNDQGNAALFEEFPRRRLNCRSCILASLKLMIIISLMNALLFSAELLAPNGYIAKQQIISTFLSKSHNYNLENLEAYSLKYSTDKLIRINKQIKYLNRKLRLLAKALKESKKWREDIKNEMKAVKNETLQMSFNQVEKFNLKIEEALILYDADKVGITDYALESAGGYIISTPETIPFPSRFSYDLMGIVNIQYPSNPRLLIQPETLPGQCFAFKGSQGRVRIGLAHFIDITSVTLEHTYPSLVDDISSAPKDFKVYGLLSANGEEKHELGSFTYRIEKKTLQSFPIEKVHKQRKGYAYIELEIITNYGSLKYTCVYRFRVHGNRLV</sequence>
<organism evidence="7 8">
    <name type="scientific">Ignelater luminosus</name>
    <name type="common">Cucubano</name>
    <name type="synonym">Pyrophorus luminosus</name>
    <dbReference type="NCBI Taxonomy" id="2038154"/>
    <lineage>
        <taxon>Eukaryota</taxon>
        <taxon>Metazoa</taxon>
        <taxon>Ecdysozoa</taxon>
        <taxon>Arthropoda</taxon>
        <taxon>Hexapoda</taxon>
        <taxon>Insecta</taxon>
        <taxon>Pterygota</taxon>
        <taxon>Neoptera</taxon>
        <taxon>Endopterygota</taxon>
        <taxon>Coleoptera</taxon>
        <taxon>Polyphaga</taxon>
        <taxon>Elateriformia</taxon>
        <taxon>Elateroidea</taxon>
        <taxon>Elateridae</taxon>
        <taxon>Agrypninae</taxon>
        <taxon>Pyrophorini</taxon>
        <taxon>Ignelater</taxon>
    </lineage>
</organism>
<gene>
    <name evidence="7" type="ORF">ILUMI_07434</name>
</gene>
<reference evidence="7" key="1">
    <citation type="submission" date="2019-08" db="EMBL/GenBank/DDBJ databases">
        <title>The genome of the North American firefly Photinus pyralis.</title>
        <authorList>
            <consortium name="Photinus pyralis genome working group"/>
            <person name="Fallon T.R."/>
            <person name="Sander Lower S.E."/>
            <person name="Weng J.-K."/>
        </authorList>
    </citation>
    <scope>NUCLEOTIDE SEQUENCE</scope>
    <source>
        <strain evidence="7">TRF0915ILg1</strain>
        <tissue evidence="7">Whole body</tissue>
    </source>
</reference>
<dbReference type="GO" id="GO:0043495">
    <property type="term" value="F:protein-membrane adaptor activity"/>
    <property type="evidence" value="ECO:0007669"/>
    <property type="project" value="TreeGrafter"/>
</dbReference>
<proteinExistence type="predicted"/>
<dbReference type="Proteomes" id="UP000801492">
    <property type="component" value="Unassembled WGS sequence"/>
</dbReference>
<name>A0A8K0GGV7_IGNLU</name>
<evidence type="ECO:0000256" key="3">
    <source>
        <dbReference type="ARBA" id="ARBA00022989"/>
    </source>
</evidence>
<feature type="transmembrane region" description="Helical" evidence="5">
    <location>
        <begin position="88"/>
        <end position="107"/>
    </location>
</feature>
<evidence type="ECO:0000313" key="8">
    <source>
        <dbReference type="Proteomes" id="UP000801492"/>
    </source>
</evidence>
<keyword evidence="4 5" id="KW-0472">Membrane</keyword>
<dbReference type="EMBL" id="VTPC01003295">
    <property type="protein sequence ID" value="KAF2898741.1"/>
    <property type="molecule type" value="Genomic_DNA"/>
</dbReference>
<dbReference type="PROSITE" id="PS51469">
    <property type="entry name" value="SUN"/>
    <property type="match status" value="1"/>
</dbReference>
<dbReference type="PANTHER" id="PTHR12911">
    <property type="entry name" value="SAD1/UNC-84-LIKE PROTEIN-RELATED"/>
    <property type="match status" value="1"/>
</dbReference>
<evidence type="ECO:0000256" key="1">
    <source>
        <dbReference type="ARBA" id="ARBA00004370"/>
    </source>
</evidence>
<dbReference type="Gene3D" id="2.60.120.260">
    <property type="entry name" value="Galactose-binding domain-like"/>
    <property type="match status" value="1"/>
</dbReference>
<dbReference type="InterPro" id="IPR012919">
    <property type="entry name" value="SUN_dom"/>
</dbReference>
<dbReference type="OrthoDB" id="342281at2759"/>
<dbReference type="Pfam" id="PF07738">
    <property type="entry name" value="Sad1_UNC"/>
    <property type="match status" value="1"/>
</dbReference>
<comment type="caution">
    <text evidence="7">The sequence shown here is derived from an EMBL/GenBank/DDBJ whole genome shotgun (WGS) entry which is preliminary data.</text>
</comment>
<evidence type="ECO:0000256" key="4">
    <source>
        <dbReference type="ARBA" id="ARBA00023136"/>
    </source>
</evidence>
<dbReference type="PANTHER" id="PTHR12911:SF8">
    <property type="entry name" value="KLAROID PROTEIN-RELATED"/>
    <property type="match status" value="1"/>
</dbReference>
<comment type="subcellular location">
    <subcellularLocation>
        <location evidence="1">Membrane</location>
    </subcellularLocation>
</comment>